<gene>
    <name evidence="2" type="ORF">AVDCRST_MAG02-2708</name>
</gene>
<dbReference type="EMBL" id="CADCVH010000089">
    <property type="protein sequence ID" value="CAA9463899.1"/>
    <property type="molecule type" value="Genomic_DNA"/>
</dbReference>
<accession>A0A6J4RCL2</accession>
<evidence type="ECO:0000256" key="1">
    <source>
        <dbReference type="SAM" id="MobiDB-lite"/>
    </source>
</evidence>
<sequence>MPKGNRHEGDCRVAPGKIWVGEWGAIRGAKTARRAIPSTTQPPATAPGFRKRRQSQDFRDPPRAGAAS</sequence>
<reference evidence="2" key="1">
    <citation type="submission" date="2020-02" db="EMBL/GenBank/DDBJ databases">
        <authorList>
            <person name="Meier V. D."/>
        </authorList>
    </citation>
    <scope>NUCLEOTIDE SEQUENCE</scope>
    <source>
        <strain evidence="2">AVDCRST_MAG02</strain>
    </source>
</reference>
<organism evidence="2">
    <name type="scientific">uncultured Rubrobacteraceae bacterium</name>
    <dbReference type="NCBI Taxonomy" id="349277"/>
    <lineage>
        <taxon>Bacteria</taxon>
        <taxon>Bacillati</taxon>
        <taxon>Actinomycetota</taxon>
        <taxon>Rubrobacteria</taxon>
        <taxon>Rubrobacterales</taxon>
        <taxon>Rubrobacteraceae</taxon>
        <taxon>environmental samples</taxon>
    </lineage>
</organism>
<proteinExistence type="predicted"/>
<protein>
    <submittedName>
        <fullName evidence="2">Uncharacterized protein</fullName>
    </submittedName>
</protein>
<name>A0A6J4RCL2_9ACTN</name>
<dbReference type="AlphaFoldDB" id="A0A6J4RCL2"/>
<evidence type="ECO:0000313" key="2">
    <source>
        <dbReference type="EMBL" id="CAA9463899.1"/>
    </source>
</evidence>
<feature type="region of interest" description="Disordered" evidence="1">
    <location>
        <begin position="30"/>
        <end position="68"/>
    </location>
</feature>